<dbReference type="GO" id="GO:0005802">
    <property type="term" value="C:trans-Golgi network"/>
    <property type="evidence" value="ECO:0007669"/>
    <property type="project" value="TreeGrafter"/>
</dbReference>
<reference evidence="2" key="3">
    <citation type="submission" date="2025-09" db="UniProtKB">
        <authorList>
            <consortium name="Ensembl"/>
        </authorList>
    </citation>
    <scope>IDENTIFICATION</scope>
</reference>
<protein>
    <submittedName>
        <fullName evidence="2">Uncharacterized protein</fullName>
    </submittedName>
</protein>
<keyword evidence="1" id="KW-1133">Transmembrane helix</keyword>
<dbReference type="Proteomes" id="UP000007875">
    <property type="component" value="Unassembled WGS sequence"/>
</dbReference>
<name>H2YCN1_CIOSA</name>
<dbReference type="GeneTree" id="ENSGT00940000167226"/>
<keyword evidence="3" id="KW-1185">Reference proteome</keyword>
<dbReference type="AlphaFoldDB" id="H2YCN1"/>
<dbReference type="HOGENOM" id="CLU_1562353_0_0_1"/>
<dbReference type="GO" id="GO:0007030">
    <property type="term" value="P:Golgi organization"/>
    <property type="evidence" value="ECO:0007669"/>
    <property type="project" value="TreeGrafter"/>
</dbReference>
<dbReference type="SUPFAM" id="SSF81665">
    <property type="entry name" value="Calcium ATPase, transmembrane domain M"/>
    <property type="match status" value="1"/>
</dbReference>
<dbReference type="PANTHER" id="PTHR24092">
    <property type="entry name" value="PROBABLE PHOSPHOLIPID-TRANSPORTING ATPASE"/>
    <property type="match status" value="1"/>
</dbReference>
<dbReference type="STRING" id="51511.ENSCSAVP00000003079"/>
<dbReference type="GO" id="GO:0140326">
    <property type="term" value="F:ATPase-coupled intramembrane lipid transporter activity"/>
    <property type="evidence" value="ECO:0007669"/>
    <property type="project" value="TreeGrafter"/>
</dbReference>
<sequence>MILEKLSSFKGKIECEAPNNHLHKFTGNMVLNNQTLPIDNEKILLRGCTLRNTDWCFGLIIFAGSDTKLMQNTGRRILKRTSIERFMNKLVWLIFVVLFLLATLCAILNSLWESDIGVNFQVYSSMGIILTGSSNVRVPNVLVLHYKSQHFGANISLCKCRIHSTYSKFLH</sequence>
<dbReference type="InParanoid" id="H2YCN1"/>
<feature type="transmembrane region" description="Helical" evidence="1">
    <location>
        <begin position="90"/>
        <end position="112"/>
    </location>
</feature>
<keyword evidence="1" id="KW-0812">Transmembrane</keyword>
<dbReference type="InterPro" id="IPR023298">
    <property type="entry name" value="ATPase_P-typ_TM_dom_sf"/>
</dbReference>
<evidence type="ECO:0000256" key="1">
    <source>
        <dbReference type="SAM" id="Phobius"/>
    </source>
</evidence>
<dbReference type="GO" id="GO:0045332">
    <property type="term" value="P:phospholipid translocation"/>
    <property type="evidence" value="ECO:0007669"/>
    <property type="project" value="TreeGrafter"/>
</dbReference>
<reference evidence="3" key="1">
    <citation type="submission" date="2003-08" db="EMBL/GenBank/DDBJ databases">
        <authorList>
            <person name="Birren B."/>
            <person name="Nusbaum C."/>
            <person name="Abebe A."/>
            <person name="Abouelleil A."/>
            <person name="Adekoya E."/>
            <person name="Ait-zahra M."/>
            <person name="Allen N."/>
            <person name="Allen T."/>
            <person name="An P."/>
            <person name="Anderson M."/>
            <person name="Anderson S."/>
            <person name="Arachchi H."/>
            <person name="Armbruster J."/>
            <person name="Bachantsang P."/>
            <person name="Baldwin J."/>
            <person name="Barry A."/>
            <person name="Bayul T."/>
            <person name="Blitshsteyn B."/>
            <person name="Bloom T."/>
            <person name="Blye J."/>
            <person name="Boguslavskiy L."/>
            <person name="Borowsky M."/>
            <person name="Boukhgalter B."/>
            <person name="Brunache A."/>
            <person name="Butler J."/>
            <person name="Calixte N."/>
            <person name="Calvo S."/>
            <person name="Camarata J."/>
            <person name="Campo K."/>
            <person name="Chang J."/>
            <person name="Cheshatsang Y."/>
            <person name="Citroen M."/>
            <person name="Collymore A."/>
            <person name="Considine T."/>
            <person name="Cook A."/>
            <person name="Cooke P."/>
            <person name="Corum B."/>
            <person name="Cuomo C."/>
            <person name="David R."/>
            <person name="Dawoe T."/>
            <person name="Degray S."/>
            <person name="Dodge S."/>
            <person name="Dooley K."/>
            <person name="Dorje P."/>
            <person name="Dorjee K."/>
            <person name="Dorris L."/>
            <person name="Duffey N."/>
            <person name="Dupes A."/>
            <person name="Elkins T."/>
            <person name="Engels R."/>
            <person name="Erickson J."/>
            <person name="Farina A."/>
            <person name="Faro S."/>
            <person name="Ferreira P."/>
            <person name="Fischer H."/>
            <person name="Fitzgerald M."/>
            <person name="Foley K."/>
            <person name="Gage D."/>
            <person name="Galagan J."/>
            <person name="Gearin G."/>
            <person name="Gnerre S."/>
            <person name="Gnirke A."/>
            <person name="Goyette A."/>
            <person name="Graham J."/>
            <person name="Grandbois E."/>
            <person name="Gyaltsen K."/>
            <person name="Hafez N."/>
            <person name="Hagopian D."/>
            <person name="Hagos B."/>
            <person name="Hall J."/>
            <person name="Hatcher B."/>
            <person name="Heller A."/>
            <person name="Higgins H."/>
            <person name="Honan T."/>
            <person name="Horn A."/>
            <person name="Houde N."/>
            <person name="Hughes L."/>
            <person name="Hulme W."/>
            <person name="Husby E."/>
            <person name="Iliev I."/>
            <person name="Jaffe D."/>
            <person name="Jones C."/>
            <person name="Kamal M."/>
            <person name="Kamat A."/>
            <person name="Kamvysselis M."/>
            <person name="Karlsson E."/>
            <person name="Kells C."/>
            <person name="Kieu A."/>
            <person name="Kisner P."/>
            <person name="Kodira C."/>
            <person name="Kulbokas E."/>
            <person name="Labutti K."/>
            <person name="Lama D."/>
            <person name="Landers T."/>
            <person name="Leger J."/>
            <person name="Levine S."/>
            <person name="Lewis D."/>
            <person name="Lewis T."/>
            <person name="Lindblad-toh K."/>
            <person name="Liu X."/>
            <person name="Lokyitsang T."/>
            <person name="Lokyitsang Y."/>
            <person name="Lucien O."/>
            <person name="Lui A."/>
            <person name="Ma L.J."/>
            <person name="Mabbitt R."/>
            <person name="Macdonald J."/>
            <person name="Maclean C."/>
            <person name="Major J."/>
            <person name="Manning J."/>
            <person name="Marabella R."/>
            <person name="Maru K."/>
            <person name="Matthews C."/>
            <person name="Mauceli E."/>
            <person name="Mccarthy M."/>
            <person name="Mcdonough S."/>
            <person name="Mcghee T."/>
            <person name="Meldrim J."/>
            <person name="Meneus L."/>
            <person name="Mesirov J."/>
            <person name="Mihalev A."/>
            <person name="Mihova T."/>
            <person name="Mikkelsen T."/>
            <person name="Mlenga V."/>
            <person name="Moru K."/>
            <person name="Mozes J."/>
            <person name="Mulrain L."/>
            <person name="Munson G."/>
            <person name="Naylor J."/>
            <person name="Newes C."/>
            <person name="Nguyen C."/>
            <person name="Nguyen N."/>
            <person name="Nguyen T."/>
            <person name="Nicol R."/>
            <person name="Nielsen C."/>
            <person name="Nizzari M."/>
            <person name="Norbu C."/>
            <person name="Norbu N."/>
            <person name="O'donnell P."/>
            <person name="Okoawo O."/>
            <person name="O'leary S."/>
            <person name="Omotosho B."/>
            <person name="O'neill K."/>
            <person name="Osman S."/>
            <person name="Parker S."/>
            <person name="Perrin D."/>
            <person name="Phunkhang P."/>
            <person name="Piqani B."/>
            <person name="Purcell S."/>
            <person name="Rachupka T."/>
            <person name="Ramasamy U."/>
            <person name="Rameau R."/>
            <person name="Ray V."/>
            <person name="Raymond C."/>
            <person name="Retta R."/>
            <person name="Richardson S."/>
            <person name="Rise C."/>
            <person name="Rodriguez J."/>
            <person name="Rogers J."/>
            <person name="Rogov P."/>
            <person name="Rutman M."/>
            <person name="Schupbach R."/>
            <person name="Seaman C."/>
            <person name="Settipalli S."/>
            <person name="Sharpe T."/>
            <person name="Sheridan J."/>
            <person name="Sherpa N."/>
            <person name="Shi J."/>
            <person name="Smirnov S."/>
            <person name="Smith C."/>
            <person name="Sougnez C."/>
            <person name="Spencer B."/>
            <person name="Stalker J."/>
            <person name="Stange-thomann N."/>
            <person name="Stavropoulos S."/>
            <person name="Stetson K."/>
            <person name="Stone C."/>
            <person name="Stone S."/>
            <person name="Stubbs M."/>
            <person name="Talamas J."/>
            <person name="Tchuinga P."/>
            <person name="Tenzing P."/>
            <person name="Tesfaye S."/>
            <person name="Theodore J."/>
            <person name="Thoulutsang Y."/>
            <person name="Topham K."/>
            <person name="Towey S."/>
            <person name="Tsamla T."/>
            <person name="Tsomo N."/>
            <person name="Vallee D."/>
            <person name="Vassiliev H."/>
            <person name="Venkataraman V."/>
            <person name="Vinson J."/>
            <person name="Vo A."/>
            <person name="Wade C."/>
            <person name="Wang S."/>
            <person name="Wangchuk T."/>
            <person name="Wangdi T."/>
            <person name="Whittaker C."/>
            <person name="Wilkinson J."/>
            <person name="Wu Y."/>
            <person name="Wyman D."/>
            <person name="Yadav S."/>
            <person name="Yang S."/>
            <person name="Yang X."/>
            <person name="Yeager S."/>
            <person name="Yee E."/>
            <person name="Young G."/>
            <person name="Zainoun J."/>
            <person name="Zembeck L."/>
            <person name="Zimmer A."/>
            <person name="Zody M."/>
            <person name="Lander E."/>
        </authorList>
    </citation>
    <scope>NUCLEOTIDE SEQUENCE [LARGE SCALE GENOMIC DNA]</scope>
</reference>
<dbReference type="Ensembl" id="ENSCSAVT00000003125.1">
    <property type="protein sequence ID" value="ENSCSAVP00000003079.1"/>
    <property type="gene ID" value="ENSCSAVG00000001826.1"/>
</dbReference>
<evidence type="ECO:0000313" key="2">
    <source>
        <dbReference type="Ensembl" id="ENSCSAVP00000003079.1"/>
    </source>
</evidence>
<dbReference type="PANTHER" id="PTHR24092:SF190">
    <property type="entry name" value="PHOSPHOLIPID-TRANSPORTING ATPASE"/>
    <property type="match status" value="1"/>
</dbReference>
<dbReference type="GO" id="GO:0005886">
    <property type="term" value="C:plasma membrane"/>
    <property type="evidence" value="ECO:0007669"/>
    <property type="project" value="TreeGrafter"/>
</dbReference>
<evidence type="ECO:0000313" key="3">
    <source>
        <dbReference type="Proteomes" id="UP000007875"/>
    </source>
</evidence>
<reference evidence="2" key="2">
    <citation type="submission" date="2025-08" db="UniProtKB">
        <authorList>
            <consortium name="Ensembl"/>
        </authorList>
    </citation>
    <scope>IDENTIFICATION</scope>
</reference>
<accession>H2YCN1</accession>
<proteinExistence type="predicted"/>
<organism evidence="2 3">
    <name type="scientific">Ciona savignyi</name>
    <name type="common">Pacific transparent sea squirt</name>
    <dbReference type="NCBI Taxonomy" id="51511"/>
    <lineage>
        <taxon>Eukaryota</taxon>
        <taxon>Metazoa</taxon>
        <taxon>Chordata</taxon>
        <taxon>Tunicata</taxon>
        <taxon>Ascidiacea</taxon>
        <taxon>Phlebobranchia</taxon>
        <taxon>Cionidae</taxon>
        <taxon>Ciona</taxon>
    </lineage>
</organism>
<keyword evidence="1" id="KW-0472">Membrane</keyword>
<dbReference type="eggNOG" id="KOG0206">
    <property type="taxonomic scope" value="Eukaryota"/>
</dbReference>